<proteinExistence type="predicted"/>
<gene>
    <name evidence="2" type="ORF">Tci_055361</name>
</gene>
<protein>
    <submittedName>
        <fullName evidence="2">Uncharacterized protein</fullName>
    </submittedName>
</protein>
<reference evidence="2" key="1">
    <citation type="journal article" date="2019" name="Sci. Rep.">
        <title>Draft genome of Tanacetum cinerariifolium, the natural source of mosquito coil.</title>
        <authorList>
            <person name="Yamashiro T."/>
            <person name="Shiraishi A."/>
            <person name="Satake H."/>
            <person name="Nakayama K."/>
        </authorList>
    </citation>
    <scope>NUCLEOTIDE SEQUENCE</scope>
</reference>
<sequence>MGQFGKILHTQTYVVPFNTRKFFTTLRVNSPSFSGRIVPLFDYMLVPQGEGSGTPTESHHTPTSEALQSSQHELLSPSLPPITIATIPPVIPTSPLPTVIPTDTTSLRHYTRRARIAQFSALPPLANKPASPLRDDGQGEAYPTNPGFEVDQDRANIAKTATLPSDSTPMVTSLAADEGIQEVEINSLMARIKLLEDKDRVVAAQSRDDAPIKGRRLDESKEAAERVSDDTEEMATVLTSMDAASILTSGGVQVVPTAVEVATATISIPTGSEVVSTTSPIIPTAAPIFTTATESIPYTRRKGKEKMVESDTPKKKKLQEQIDVQVARELEEQIARED</sequence>
<organism evidence="2">
    <name type="scientific">Tanacetum cinerariifolium</name>
    <name type="common">Dalmatian daisy</name>
    <name type="synonym">Chrysanthemum cinerariifolium</name>
    <dbReference type="NCBI Taxonomy" id="118510"/>
    <lineage>
        <taxon>Eukaryota</taxon>
        <taxon>Viridiplantae</taxon>
        <taxon>Streptophyta</taxon>
        <taxon>Embryophyta</taxon>
        <taxon>Tracheophyta</taxon>
        <taxon>Spermatophyta</taxon>
        <taxon>Magnoliopsida</taxon>
        <taxon>eudicotyledons</taxon>
        <taxon>Gunneridae</taxon>
        <taxon>Pentapetalae</taxon>
        <taxon>asterids</taxon>
        <taxon>campanulids</taxon>
        <taxon>Asterales</taxon>
        <taxon>Asteraceae</taxon>
        <taxon>Asteroideae</taxon>
        <taxon>Anthemideae</taxon>
        <taxon>Anthemidinae</taxon>
        <taxon>Tanacetum</taxon>
    </lineage>
</organism>
<comment type="caution">
    <text evidence="2">The sequence shown here is derived from an EMBL/GenBank/DDBJ whole genome shotgun (WGS) entry which is preliminary data.</text>
</comment>
<dbReference type="AlphaFoldDB" id="A0A6L2NAY8"/>
<feature type="region of interest" description="Disordered" evidence="1">
    <location>
        <begin position="125"/>
        <end position="149"/>
    </location>
</feature>
<feature type="region of interest" description="Disordered" evidence="1">
    <location>
        <begin position="49"/>
        <end position="68"/>
    </location>
</feature>
<dbReference type="EMBL" id="BKCJ010008673">
    <property type="protein sequence ID" value="GEU83383.1"/>
    <property type="molecule type" value="Genomic_DNA"/>
</dbReference>
<name>A0A6L2NAY8_TANCI</name>
<evidence type="ECO:0000256" key="1">
    <source>
        <dbReference type="SAM" id="MobiDB-lite"/>
    </source>
</evidence>
<evidence type="ECO:0000313" key="2">
    <source>
        <dbReference type="EMBL" id="GEU83383.1"/>
    </source>
</evidence>
<accession>A0A6L2NAY8</accession>